<feature type="domain" description="RdRp catalytic" evidence="6">
    <location>
        <begin position="234"/>
        <end position="366"/>
    </location>
</feature>
<organism evidence="7">
    <name type="scientific">Plasmopara viticola lesion associated Partiti-like 2</name>
    <dbReference type="NCBI Taxonomy" id="2689984"/>
    <lineage>
        <taxon>Viruses</taxon>
        <taxon>Riboviria</taxon>
        <taxon>Orthornavirae</taxon>
        <taxon>Pisuviricota</taxon>
        <taxon>Duplopiviricetes</taxon>
        <taxon>Durnavirales</taxon>
        <taxon>Partitiviridae</taxon>
    </lineage>
</organism>
<dbReference type="Gene3D" id="3.30.70.270">
    <property type="match status" value="1"/>
</dbReference>
<evidence type="ECO:0000313" key="7">
    <source>
        <dbReference type="EMBL" id="QNQ74068.1"/>
    </source>
</evidence>
<keyword evidence="1" id="KW-0696">RNA-directed RNA polymerase</keyword>
<dbReference type="EMBL" id="MT267536">
    <property type="protein sequence ID" value="QNQ74068.1"/>
    <property type="molecule type" value="Genomic_RNA"/>
</dbReference>
<proteinExistence type="predicted"/>
<accession>A0A7H0RR14</accession>
<dbReference type="GO" id="GO:0003723">
    <property type="term" value="F:RNA binding"/>
    <property type="evidence" value="ECO:0007669"/>
    <property type="project" value="InterPro"/>
</dbReference>
<dbReference type="InterPro" id="IPR043502">
    <property type="entry name" value="DNA/RNA_pol_sf"/>
</dbReference>
<keyword evidence="5" id="KW-0693">Viral RNA replication</keyword>
<dbReference type="GO" id="GO:0003968">
    <property type="term" value="F:RNA-directed RNA polymerase activity"/>
    <property type="evidence" value="ECO:0007669"/>
    <property type="project" value="UniProtKB-KW"/>
</dbReference>
<protein>
    <submittedName>
        <fullName evidence="7">RdRp</fullName>
    </submittedName>
</protein>
<dbReference type="GO" id="GO:0006351">
    <property type="term" value="P:DNA-templated transcription"/>
    <property type="evidence" value="ECO:0007669"/>
    <property type="project" value="InterPro"/>
</dbReference>
<evidence type="ECO:0000256" key="1">
    <source>
        <dbReference type="ARBA" id="ARBA00022484"/>
    </source>
</evidence>
<evidence type="ECO:0000256" key="5">
    <source>
        <dbReference type="ARBA" id="ARBA00022953"/>
    </source>
</evidence>
<keyword evidence="4" id="KW-0547">Nucleotide-binding</keyword>
<keyword evidence="2" id="KW-0808">Transferase</keyword>
<dbReference type="InterPro" id="IPR007094">
    <property type="entry name" value="RNA-dir_pol_PSvirus"/>
</dbReference>
<reference evidence="7" key="1">
    <citation type="journal article" date="2020" name="Virus Evol.">
        <title>Analysis of the virome associated to grapevine downy mildew lesions reveals new mycovirus lineages.</title>
        <authorList>
            <person name="Chiapello M."/>
            <person name="Rodriguez-Romero J."/>
            <person name="Ayllon M.A."/>
            <person name="Turina M."/>
        </authorList>
    </citation>
    <scope>NUCLEOTIDE SEQUENCE</scope>
    <source>
        <strain evidence="7">DN35519_c1_g5_i1</strain>
    </source>
</reference>
<dbReference type="InterPro" id="IPR043128">
    <property type="entry name" value="Rev_trsase/Diguanyl_cyclase"/>
</dbReference>
<dbReference type="SUPFAM" id="SSF56672">
    <property type="entry name" value="DNA/RNA polymerases"/>
    <property type="match status" value="1"/>
</dbReference>
<sequence length="572" mass="65613">MAPLRMLKRVSRFPSRTDSYFDTFSYEALSAVSGSAGKSLIESIKSTWHRPSGDNATLEKNLLLYGEEVPSRCNDGDYLAILKHTIDEIRPTEKIVPLTLGASRLHPNTTRVTSPGFPWVNQGYATKGDVYDDASAVGKIHMAWDMIGRGIAWQLPDSMAYHRVVASPQTKTKIRPVWGLPCEVILEESRYFHPLFSELKEIANERDAFYGIGMETYLSGHSHLARNFDTSTVKYNMSGDFTNFDARVPAWLIRDVFAHISSWFDFSRVQDSEGKVWNVKTAQTCRRWKSMISYFINTKIRTPTGLRFQKSQGVPSGSIWTNLIDTICNAVMTRVALRRLSSLPEKDYYYGDDSSVFLREPIDLDAFADILKTTFGAVLSTEKTMLTNNPENIHWLGYYHRTTGPRRSLDFIVASSLFPDREVSHPLHSAARLLGQLYSIMDPVQSVTFFDAIRYLQNKYNIETWLVESYVSALSSKAFKYLQTLGLSTNDISLPNIGIDPFGDRFILDLLPKPSARNFFRRRDHNLPKYAFVAEAYQNRELRSPRFKDFHLFTQTFSWYNEFAEDRHYFTD</sequence>
<evidence type="ECO:0000256" key="3">
    <source>
        <dbReference type="ARBA" id="ARBA00022695"/>
    </source>
</evidence>
<dbReference type="GO" id="GO:0000166">
    <property type="term" value="F:nucleotide binding"/>
    <property type="evidence" value="ECO:0007669"/>
    <property type="project" value="UniProtKB-KW"/>
</dbReference>
<name>A0A7H0RR14_9VIRU</name>
<evidence type="ECO:0000256" key="2">
    <source>
        <dbReference type="ARBA" id="ARBA00022679"/>
    </source>
</evidence>
<dbReference type="Pfam" id="PF00680">
    <property type="entry name" value="RdRP_1"/>
    <property type="match status" value="1"/>
</dbReference>
<dbReference type="InterPro" id="IPR001205">
    <property type="entry name" value="RNA-dir_pol_C"/>
</dbReference>
<keyword evidence="3" id="KW-0548">Nucleotidyltransferase</keyword>
<dbReference type="PROSITE" id="PS50507">
    <property type="entry name" value="RDRP_SSRNA_POS"/>
    <property type="match status" value="1"/>
</dbReference>
<dbReference type="GO" id="GO:0039694">
    <property type="term" value="P:viral RNA genome replication"/>
    <property type="evidence" value="ECO:0007669"/>
    <property type="project" value="InterPro"/>
</dbReference>
<evidence type="ECO:0000259" key="6">
    <source>
        <dbReference type="PROSITE" id="PS50507"/>
    </source>
</evidence>
<evidence type="ECO:0000256" key="4">
    <source>
        <dbReference type="ARBA" id="ARBA00022741"/>
    </source>
</evidence>